<feature type="compositionally biased region" description="Low complexity" evidence="1">
    <location>
        <begin position="9"/>
        <end position="69"/>
    </location>
</feature>
<dbReference type="RefSeq" id="XP_030855791.1">
    <property type="nucleotide sequence ID" value="XM_030999931.1"/>
</dbReference>
<accession>A0A7M7PTG7</accession>
<reference evidence="3" key="1">
    <citation type="submission" date="2015-02" db="EMBL/GenBank/DDBJ databases">
        <title>Genome sequencing for Strongylocentrotus purpuratus.</title>
        <authorList>
            <person name="Murali S."/>
            <person name="Liu Y."/>
            <person name="Vee V."/>
            <person name="English A."/>
            <person name="Wang M."/>
            <person name="Skinner E."/>
            <person name="Han Y."/>
            <person name="Muzny D.M."/>
            <person name="Worley K.C."/>
            <person name="Gibbs R.A."/>
        </authorList>
    </citation>
    <scope>NUCLEOTIDE SEQUENCE</scope>
</reference>
<dbReference type="GeneID" id="115929856"/>
<sequence>MQRQRTGPVNNAASAGTGSSGTYVTGTVPLSRPGPTTRPPAAAGSTTTPAVAAATTTTTAPPSNNAAAAPDPPGPDQDGAVAKQPLSNAWVQALAAANTANSMKYGKKKQHIGAPTRPPRSLFCLTLDNPMRRMCISIVEWKYPFQKRK</sequence>
<dbReference type="KEGG" id="spu:115929856"/>
<reference evidence="2" key="2">
    <citation type="submission" date="2021-01" db="UniProtKB">
        <authorList>
            <consortium name="EnsemblMetazoa"/>
        </authorList>
    </citation>
    <scope>IDENTIFICATION</scope>
</reference>
<feature type="region of interest" description="Disordered" evidence="1">
    <location>
        <begin position="1"/>
        <end position="84"/>
    </location>
</feature>
<organism evidence="2 3">
    <name type="scientific">Strongylocentrotus purpuratus</name>
    <name type="common">Purple sea urchin</name>
    <dbReference type="NCBI Taxonomy" id="7668"/>
    <lineage>
        <taxon>Eukaryota</taxon>
        <taxon>Metazoa</taxon>
        <taxon>Echinodermata</taxon>
        <taxon>Eleutherozoa</taxon>
        <taxon>Echinozoa</taxon>
        <taxon>Echinoidea</taxon>
        <taxon>Euechinoidea</taxon>
        <taxon>Echinacea</taxon>
        <taxon>Camarodonta</taxon>
        <taxon>Echinidea</taxon>
        <taxon>Strongylocentrotidae</taxon>
        <taxon>Strongylocentrotus</taxon>
    </lineage>
</organism>
<evidence type="ECO:0000313" key="3">
    <source>
        <dbReference type="Proteomes" id="UP000007110"/>
    </source>
</evidence>
<dbReference type="Proteomes" id="UP000007110">
    <property type="component" value="Unassembled WGS sequence"/>
</dbReference>
<protein>
    <submittedName>
        <fullName evidence="2">Uncharacterized protein</fullName>
    </submittedName>
</protein>
<dbReference type="AlphaFoldDB" id="A0A7M7PTG7"/>
<dbReference type="InParanoid" id="A0A7M7PTG7"/>
<evidence type="ECO:0000256" key="1">
    <source>
        <dbReference type="SAM" id="MobiDB-lite"/>
    </source>
</evidence>
<dbReference type="OMA" id="MCISFVE"/>
<dbReference type="OrthoDB" id="10067713at2759"/>
<name>A0A7M7PTG7_STRPU</name>
<keyword evidence="3" id="KW-1185">Reference proteome</keyword>
<dbReference type="EnsemblMetazoa" id="XM_030999931">
    <property type="protein sequence ID" value="XP_030855791"/>
    <property type="gene ID" value="LOC115929856"/>
</dbReference>
<proteinExistence type="predicted"/>
<evidence type="ECO:0000313" key="2">
    <source>
        <dbReference type="EnsemblMetazoa" id="XP_030855791"/>
    </source>
</evidence>